<feature type="transmembrane region" description="Helical" evidence="1">
    <location>
        <begin position="52"/>
        <end position="69"/>
    </location>
</feature>
<evidence type="ECO:0000313" key="3">
    <source>
        <dbReference type="Proteomes" id="UP001175211"/>
    </source>
</evidence>
<dbReference type="EMBL" id="JAUEPS010000003">
    <property type="protein sequence ID" value="KAK0466944.1"/>
    <property type="molecule type" value="Genomic_DNA"/>
</dbReference>
<dbReference type="Proteomes" id="UP001175211">
    <property type="component" value="Unassembled WGS sequence"/>
</dbReference>
<name>A0AA39NJT4_ARMTA</name>
<keyword evidence="1" id="KW-0472">Membrane</keyword>
<keyword evidence="3" id="KW-1185">Reference proteome</keyword>
<accession>A0AA39NJT4</accession>
<proteinExistence type="predicted"/>
<dbReference type="GeneID" id="85366497"/>
<evidence type="ECO:0000313" key="2">
    <source>
        <dbReference type="EMBL" id="KAK0466944.1"/>
    </source>
</evidence>
<dbReference type="AlphaFoldDB" id="A0AA39NJT4"/>
<protein>
    <submittedName>
        <fullName evidence="2">Uncharacterized protein</fullName>
    </submittedName>
</protein>
<feature type="transmembrane region" description="Helical" evidence="1">
    <location>
        <begin position="12"/>
        <end position="32"/>
    </location>
</feature>
<evidence type="ECO:0000256" key="1">
    <source>
        <dbReference type="SAM" id="Phobius"/>
    </source>
</evidence>
<dbReference type="RefSeq" id="XP_060337536.1">
    <property type="nucleotide sequence ID" value="XM_060482949.1"/>
</dbReference>
<keyword evidence="1" id="KW-0812">Transmembrane</keyword>
<gene>
    <name evidence="2" type="ORF">EV420DRAFT_656072</name>
</gene>
<keyword evidence="1" id="KW-1133">Transmembrane helix</keyword>
<comment type="caution">
    <text evidence="2">The sequence shown here is derived from an EMBL/GenBank/DDBJ whole genome shotgun (WGS) entry which is preliminary data.</text>
</comment>
<reference evidence="2" key="1">
    <citation type="submission" date="2023-06" db="EMBL/GenBank/DDBJ databases">
        <authorList>
            <consortium name="Lawrence Berkeley National Laboratory"/>
            <person name="Ahrendt S."/>
            <person name="Sahu N."/>
            <person name="Indic B."/>
            <person name="Wong-Bajracharya J."/>
            <person name="Merenyi Z."/>
            <person name="Ke H.-M."/>
            <person name="Monk M."/>
            <person name="Kocsube S."/>
            <person name="Drula E."/>
            <person name="Lipzen A."/>
            <person name="Balint B."/>
            <person name="Henrissat B."/>
            <person name="Andreopoulos B."/>
            <person name="Martin F.M."/>
            <person name="Harder C.B."/>
            <person name="Rigling D."/>
            <person name="Ford K.L."/>
            <person name="Foster G.D."/>
            <person name="Pangilinan J."/>
            <person name="Papanicolaou A."/>
            <person name="Barry K."/>
            <person name="LaButti K."/>
            <person name="Viragh M."/>
            <person name="Koriabine M."/>
            <person name="Yan M."/>
            <person name="Riley R."/>
            <person name="Champramary S."/>
            <person name="Plett K.L."/>
            <person name="Tsai I.J."/>
            <person name="Slot J."/>
            <person name="Sipos G."/>
            <person name="Plett J."/>
            <person name="Nagy L.G."/>
            <person name="Grigoriev I.V."/>
        </authorList>
    </citation>
    <scope>NUCLEOTIDE SEQUENCE</scope>
    <source>
        <strain evidence="2">CCBAS 213</strain>
    </source>
</reference>
<sequence length="141" mass="15654">MVMFRSNSRSKMGPYVLWIMDVGVAGIARHSIGFHSSTGPSPPPTLGTPRSKSIPLVQVYILVACPNVFRYQAAVKRHRFICFDLLDLSVHAAKDWAFHQTGPSATVLSFTCKFVRYASLSALISVDAFVQQEYNIEPTSF</sequence>
<organism evidence="2 3">
    <name type="scientific">Armillaria tabescens</name>
    <name type="common">Ringless honey mushroom</name>
    <name type="synonym">Agaricus tabescens</name>
    <dbReference type="NCBI Taxonomy" id="1929756"/>
    <lineage>
        <taxon>Eukaryota</taxon>
        <taxon>Fungi</taxon>
        <taxon>Dikarya</taxon>
        <taxon>Basidiomycota</taxon>
        <taxon>Agaricomycotina</taxon>
        <taxon>Agaricomycetes</taxon>
        <taxon>Agaricomycetidae</taxon>
        <taxon>Agaricales</taxon>
        <taxon>Marasmiineae</taxon>
        <taxon>Physalacriaceae</taxon>
        <taxon>Desarmillaria</taxon>
    </lineage>
</organism>